<comment type="similarity">
    <text evidence="1">Belongs to the TCP11 family.</text>
</comment>
<feature type="compositionally biased region" description="Acidic residues" evidence="2">
    <location>
        <begin position="139"/>
        <end position="151"/>
    </location>
</feature>
<reference evidence="3 4" key="1">
    <citation type="submission" date="2023-09" db="EMBL/GenBank/DDBJ databases">
        <title>Pangenome analysis of Batrachochytrium dendrobatidis and related Chytrids.</title>
        <authorList>
            <person name="Yacoub M.N."/>
            <person name="Stajich J.E."/>
            <person name="James T.Y."/>
        </authorList>
    </citation>
    <scope>NUCLEOTIDE SEQUENCE [LARGE SCALE GENOMIC DNA]</scope>
    <source>
        <strain evidence="3 4">JEL0888</strain>
    </source>
</reference>
<evidence type="ECO:0000256" key="2">
    <source>
        <dbReference type="SAM" id="MobiDB-lite"/>
    </source>
</evidence>
<proteinExistence type="inferred from homology"/>
<evidence type="ECO:0000313" key="3">
    <source>
        <dbReference type="EMBL" id="KAL2919783.1"/>
    </source>
</evidence>
<dbReference type="Proteomes" id="UP001527925">
    <property type="component" value="Unassembled WGS sequence"/>
</dbReference>
<evidence type="ECO:0000256" key="1">
    <source>
        <dbReference type="ARBA" id="ARBA00010954"/>
    </source>
</evidence>
<dbReference type="InterPro" id="IPR008862">
    <property type="entry name" value="Tcp11"/>
</dbReference>
<protein>
    <submittedName>
        <fullName evidence="3">Uncharacterized protein</fullName>
    </submittedName>
</protein>
<gene>
    <name evidence="3" type="ORF">HK105_200700</name>
</gene>
<evidence type="ECO:0000313" key="4">
    <source>
        <dbReference type="Proteomes" id="UP001527925"/>
    </source>
</evidence>
<dbReference type="EMBL" id="JADGIZ020000002">
    <property type="protein sequence ID" value="KAL2919783.1"/>
    <property type="molecule type" value="Genomic_DNA"/>
</dbReference>
<organism evidence="3 4">
    <name type="scientific">Polyrhizophydium stewartii</name>
    <dbReference type="NCBI Taxonomy" id="2732419"/>
    <lineage>
        <taxon>Eukaryota</taxon>
        <taxon>Fungi</taxon>
        <taxon>Fungi incertae sedis</taxon>
        <taxon>Chytridiomycota</taxon>
        <taxon>Chytridiomycota incertae sedis</taxon>
        <taxon>Chytridiomycetes</taxon>
        <taxon>Rhizophydiales</taxon>
        <taxon>Rhizophydiales incertae sedis</taxon>
        <taxon>Polyrhizophydium</taxon>
    </lineage>
</organism>
<feature type="region of interest" description="Disordered" evidence="2">
    <location>
        <begin position="128"/>
        <end position="211"/>
    </location>
</feature>
<dbReference type="PANTHER" id="PTHR12832">
    <property type="entry name" value="TESTIS-SPECIFIC PROTEIN PBS13 T-COMPLEX 11"/>
    <property type="match status" value="1"/>
</dbReference>
<feature type="compositionally biased region" description="Low complexity" evidence="2">
    <location>
        <begin position="128"/>
        <end position="138"/>
    </location>
</feature>
<name>A0ABR4NJS5_9FUNG</name>
<sequence length="679" mass="73366">MGPQEEPQRLKQLAEEMLAAFEAWLAGSSSSDVLALGAAFTRAYVAYYDAFEAWKSKDADAVVGDLVAHFLDLEALWLSVMDQADAQTEWAPRIDAQQKQILARLEQYGKPALDKLAAERARRAAQAAANAAAQAAPDDGQDADADADDESPAARRAAALSGDARRSTAAALLPGVALGRLGRPRPPHVEPTPSRSTSPARTRPADPASPPMALAQISEVPARSAASAPPGVPAGIPAEFGALFSNEHLAHELVMDPAFALKRAPRSPLEDQIAAIAKRAFVDAVRDQVARGVLSGHVVGIIADIKASLLAMVAKDSKTSLEIDAAIDMELILQEIAHDAFDLQRCLAYIGAKMLQLCAPMRDPAIRSLLAEHDAATVLIRMLDILDDMKLDLSNFRLQSIRPHLERHAVEYERDKFEKALAAGTASLDRTAAWLKAAVDSLESVAAARNPENIAHPESRLRFEDVYNAALLGLVFASTPANPASIAETLVMDAARIFGFQNDAQAVTIVAALLMLTKNIVPDLRTDNAALADLKDKLVILLKDQGTNVDNLALQIITSINDAFARKAARLRDLARASPVATPDAQRLSQDQEGLIKNMVDKTLSYKDPVFTLLSRRVQAAVRQHMERGSFRRDALASHGLDLVGPELEDLSTRIVLLARHNKAVFAKHYDDSLRTFIH</sequence>
<dbReference type="Pfam" id="PF05794">
    <property type="entry name" value="Tcp11"/>
    <property type="match status" value="1"/>
</dbReference>
<keyword evidence="4" id="KW-1185">Reference proteome</keyword>
<dbReference type="PANTHER" id="PTHR12832:SF11">
    <property type="entry name" value="LD23868P"/>
    <property type="match status" value="1"/>
</dbReference>
<accession>A0ABR4NJS5</accession>
<comment type="caution">
    <text evidence="3">The sequence shown here is derived from an EMBL/GenBank/DDBJ whole genome shotgun (WGS) entry which is preliminary data.</text>
</comment>